<reference evidence="3 4" key="1">
    <citation type="submission" date="2018-12" db="EMBL/GenBank/DDBJ databases">
        <authorList>
            <person name="Criscuolo A."/>
        </authorList>
    </citation>
    <scope>NUCLEOTIDE SEQUENCE [LARGE SCALE GENOMIC DNA]</scope>
    <source>
        <strain evidence="3">ACIP1116281</strain>
    </source>
</reference>
<dbReference type="InterPro" id="IPR000994">
    <property type="entry name" value="Pept_M24"/>
</dbReference>
<dbReference type="PANTHER" id="PTHR46112:SF3">
    <property type="entry name" value="AMINOPEPTIDASE YPDF"/>
    <property type="match status" value="1"/>
</dbReference>
<evidence type="ECO:0000313" key="3">
    <source>
        <dbReference type="EMBL" id="VDS02924.1"/>
    </source>
</evidence>
<dbReference type="InterPro" id="IPR050659">
    <property type="entry name" value="Peptidase_M24B"/>
</dbReference>
<sequence length="366" mass="39385">MTERTKNRLAALRSKMAEHGVDLVALGPGSHMHWVLGFHPHPDERPCLLLVGKQKEAFLMPVLNAEGSRESTDIGFHTWSDAEGPNAALRAALADIAEDSAGHVVVDETMRADFALLLLAQLPAAKQSFTAETLGALRMRKDDSEYKELRMNSAIADEAMQKAFAALKPGMTERDVAAVVKAHFAQEASSPLFTIVGAGSNGAFPHHQTGDRKLAEGDAVVIDIGARKGDFSSDITRMAIIGKEPEGYSEIHAIVERAVQAALKAARPGVAAKEVDKAARNVITEAGYGEYFVHRTGHGMGLEGHEPPYLTSTSDSVLDVGMVFSIEPGIYLPGRFGIRLEEIVILREDGPEILSTLPRDAHVAKA</sequence>
<dbReference type="SUPFAM" id="SSF55920">
    <property type="entry name" value="Creatinase/aminopeptidase"/>
    <property type="match status" value="1"/>
</dbReference>
<dbReference type="Gene3D" id="3.90.230.10">
    <property type="entry name" value="Creatinase/methionine aminopeptidase superfamily"/>
    <property type="match status" value="1"/>
</dbReference>
<accession>A0A3S4C909</accession>
<dbReference type="InterPro" id="IPR000587">
    <property type="entry name" value="Creatinase_N"/>
</dbReference>
<dbReference type="AlphaFoldDB" id="A0A3S4C909"/>
<keyword evidence="4" id="KW-1185">Reference proteome</keyword>
<keyword evidence="3" id="KW-0378">Hydrolase</keyword>
<gene>
    <name evidence="3" type="primary">pepQ_1</name>
    <name evidence="3" type="ORF">DEVEQU_00043</name>
</gene>
<dbReference type="InterPro" id="IPR029149">
    <property type="entry name" value="Creatin/AminoP/Spt16_N"/>
</dbReference>
<dbReference type="Pfam" id="PF01321">
    <property type="entry name" value="Creatinase_N"/>
    <property type="match status" value="1"/>
</dbReference>
<evidence type="ECO:0000313" key="4">
    <source>
        <dbReference type="Proteomes" id="UP000268844"/>
    </source>
</evidence>
<evidence type="ECO:0000259" key="1">
    <source>
        <dbReference type="Pfam" id="PF00557"/>
    </source>
</evidence>
<dbReference type="EC" id="3.4.13.9" evidence="3"/>
<dbReference type="GO" id="GO:0102009">
    <property type="term" value="F:proline dipeptidase activity"/>
    <property type="evidence" value="ECO:0007669"/>
    <property type="project" value="UniProtKB-EC"/>
</dbReference>
<keyword evidence="3" id="KW-0224">Dipeptidase</keyword>
<name>A0A3S4C909_9HYPH</name>
<feature type="domain" description="Creatinase N-terminal" evidence="2">
    <location>
        <begin position="8"/>
        <end position="139"/>
    </location>
</feature>
<dbReference type="Pfam" id="PF00557">
    <property type="entry name" value="Peptidase_M24"/>
    <property type="match status" value="1"/>
</dbReference>
<organism evidence="3 4">
    <name type="scientific">Devosia equisanguinis</name>
    <dbReference type="NCBI Taxonomy" id="2490941"/>
    <lineage>
        <taxon>Bacteria</taxon>
        <taxon>Pseudomonadati</taxon>
        <taxon>Pseudomonadota</taxon>
        <taxon>Alphaproteobacteria</taxon>
        <taxon>Hyphomicrobiales</taxon>
        <taxon>Devosiaceae</taxon>
        <taxon>Devosia</taxon>
    </lineage>
</organism>
<dbReference type="CDD" id="cd01092">
    <property type="entry name" value="APP-like"/>
    <property type="match status" value="1"/>
</dbReference>
<dbReference type="OrthoDB" id="9806388at2"/>
<dbReference type="Gene3D" id="3.40.350.10">
    <property type="entry name" value="Creatinase/prolidase N-terminal domain"/>
    <property type="match status" value="1"/>
</dbReference>
<proteinExistence type="predicted"/>
<dbReference type="EMBL" id="UZWD01000004">
    <property type="protein sequence ID" value="VDS02924.1"/>
    <property type="molecule type" value="Genomic_DNA"/>
</dbReference>
<protein>
    <submittedName>
        <fullName evidence="3">Xaa-Pro dipeptidase</fullName>
        <ecNumber evidence="3">3.4.13.9</ecNumber>
    </submittedName>
</protein>
<feature type="domain" description="Peptidase M24" evidence="1">
    <location>
        <begin position="149"/>
        <end position="347"/>
    </location>
</feature>
<dbReference type="Proteomes" id="UP000268844">
    <property type="component" value="Unassembled WGS sequence"/>
</dbReference>
<dbReference type="InterPro" id="IPR036005">
    <property type="entry name" value="Creatinase/aminopeptidase-like"/>
</dbReference>
<dbReference type="RefSeq" id="WP_126148556.1">
    <property type="nucleotide sequence ID" value="NZ_JBHTMH010000006.1"/>
</dbReference>
<dbReference type="SUPFAM" id="SSF53092">
    <property type="entry name" value="Creatinase/prolidase N-terminal domain"/>
    <property type="match status" value="1"/>
</dbReference>
<dbReference type="PANTHER" id="PTHR46112">
    <property type="entry name" value="AMINOPEPTIDASE"/>
    <property type="match status" value="1"/>
</dbReference>
<keyword evidence="3" id="KW-0645">Protease</keyword>
<evidence type="ECO:0000259" key="2">
    <source>
        <dbReference type="Pfam" id="PF01321"/>
    </source>
</evidence>